<gene>
    <name evidence="2" type="ORF">J3U87_05505</name>
</gene>
<proteinExistence type="predicted"/>
<evidence type="ECO:0000313" key="2">
    <source>
        <dbReference type="EMBL" id="QTD51909.1"/>
    </source>
</evidence>
<accession>A0A8A4TPL0</accession>
<dbReference type="EMBL" id="CP071793">
    <property type="protein sequence ID" value="QTD51909.1"/>
    <property type="molecule type" value="Genomic_DNA"/>
</dbReference>
<feature type="domain" description="Phage tail collar" evidence="1">
    <location>
        <begin position="7"/>
        <end position="62"/>
    </location>
</feature>
<dbReference type="Pfam" id="PF07484">
    <property type="entry name" value="Collar"/>
    <property type="match status" value="1"/>
</dbReference>
<dbReference type="Gene3D" id="3.90.1340.10">
    <property type="entry name" value="Phage tail collar domain"/>
    <property type="match status" value="1"/>
</dbReference>
<sequence>MSEPYVGEIRTFPYTYAPDGWLDCDGATRNIQEFPALFAVIGARYGGDGQTTFAVPDIKGRAAMGFGEGPDLTPASLGDQVGANLVVLEDAHLPTHRHEAFAEQDLADNASPQDGFISIFQDSGGVGVQIYGELSDPLSSVQMNDAMLTETGGGEAHLNMQPYQVLRYCIAHTGVFPPRP</sequence>
<dbReference type="AlphaFoldDB" id="A0A8A4TPL0"/>
<evidence type="ECO:0000259" key="1">
    <source>
        <dbReference type="Pfam" id="PF07484"/>
    </source>
</evidence>
<dbReference type="InterPro" id="IPR037053">
    <property type="entry name" value="Phage_tail_collar_dom_sf"/>
</dbReference>
<keyword evidence="3" id="KW-1185">Reference proteome</keyword>
<dbReference type="KEGG" id="scor:J3U87_05505"/>
<name>A0A8A4TPL0_SULCO</name>
<organism evidence="2 3">
    <name type="scientific">Sulfidibacter corallicola</name>
    <dbReference type="NCBI Taxonomy" id="2818388"/>
    <lineage>
        <taxon>Bacteria</taxon>
        <taxon>Pseudomonadati</taxon>
        <taxon>Acidobacteriota</taxon>
        <taxon>Holophagae</taxon>
        <taxon>Acanthopleuribacterales</taxon>
        <taxon>Acanthopleuribacteraceae</taxon>
        <taxon>Sulfidibacter</taxon>
    </lineage>
</organism>
<dbReference type="Proteomes" id="UP000663929">
    <property type="component" value="Chromosome"/>
</dbReference>
<evidence type="ECO:0000313" key="3">
    <source>
        <dbReference type="Proteomes" id="UP000663929"/>
    </source>
</evidence>
<dbReference type="SUPFAM" id="SSF88874">
    <property type="entry name" value="Receptor-binding domain of short tail fibre protein gp12"/>
    <property type="match status" value="1"/>
</dbReference>
<dbReference type="InterPro" id="IPR011083">
    <property type="entry name" value="Phage_tail_collar_dom"/>
</dbReference>
<protein>
    <submittedName>
        <fullName evidence="2">Phage tail protein</fullName>
    </submittedName>
</protein>
<reference evidence="2" key="1">
    <citation type="submission" date="2021-03" db="EMBL/GenBank/DDBJ databases">
        <title>Acanthopleuribacteraceae sp. M133.</title>
        <authorList>
            <person name="Wang G."/>
        </authorList>
    </citation>
    <scope>NUCLEOTIDE SEQUENCE</scope>
    <source>
        <strain evidence="2">M133</strain>
    </source>
</reference>
<dbReference type="RefSeq" id="WP_237382022.1">
    <property type="nucleotide sequence ID" value="NZ_CP071793.1"/>
</dbReference>